<proteinExistence type="predicted"/>
<sequence>MSRAKCCRRFLFGHPMNYEPRVNRTLPPALAICLVSALAVLISACGTPAAKDFGGRWKPVNRYDDKTVEIPLAVPYTYYAAPMDGTLKTMLTRWTSDTGTKLSYRLRSDFTLPKATAQIHTSEVRDAATQLSTIFAPQGVTVVVNGPEILVEETSAIVPTAPVAKVEEATSTPPKDANTTTPKKAPLAQVPATATSAVDSTPRTQ</sequence>
<gene>
    <name evidence="2" type="ORF">J2T07_002530</name>
</gene>
<accession>A0ABT9SZA2</accession>
<dbReference type="EMBL" id="JAUSSK010000003">
    <property type="protein sequence ID" value="MDQ0010340.1"/>
    <property type="molecule type" value="Genomic_DNA"/>
</dbReference>
<feature type="compositionally biased region" description="Polar residues" evidence="1">
    <location>
        <begin position="192"/>
        <end position="205"/>
    </location>
</feature>
<name>A0ABT9SZA2_9GAMM</name>
<protein>
    <recommendedName>
        <fullName evidence="4">Toxin co-regulated pilus biosynthesis protein Q</fullName>
    </recommendedName>
</protein>
<organism evidence="2 3">
    <name type="scientific">Luteibacter jiangsuensis</name>
    <dbReference type="NCBI Taxonomy" id="637577"/>
    <lineage>
        <taxon>Bacteria</taxon>
        <taxon>Pseudomonadati</taxon>
        <taxon>Pseudomonadota</taxon>
        <taxon>Gammaproteobacteria</taxon>
        <taxon>Lysobacterales</taxon>
        <taxon>Rhodanobacteraceae</taxon>
        <taxon>Luteibacter</taxon>
    </lineage>
</organism>
<keyword evidence="3" id="KW-1185">Reference proteome</keyword>
<evidence type="ECO:0000313" key="3">
    <source>
        <dbReference type="Proteomes" id="UP001237737"/>
    </source>
</evidence>
<feature type="compositionally biased region" description="Polar residues" evidence="1">
    <location>
        <begin position="169"/>
        <end position="182"/>
    </location>
</feature>
<comment type="caution">
    <text evidence="2">The sequence shown here is derived from an EMBL/GenBank/DDBJ whole genome shotgun (WGS) entry which is preliminary data.</text>
</comment>
<reference evidence="2 3" key="1">
    <citation type="submission" date="2023-07" db="EMBL/GenBank/DDBJ databases">
        <title>Sorghum-associated microbial communities from plants grown in Nebraska, USA.</title>
        <authorList>
            <person name="Schachtman D."/>
        </authorList>
    </citation>
    <scope>NUCLEOTIDE SEQUENCE [LARGE SCALE GENOMIC DNA]</scope>
    <source>
        <strain evidence="2 3">CC60</strain>
    </source>
</reference>
<feature type="region of interest" description="Disordered" evidence="1">
    <location>
        <begin position="165"/>
        <end position="205"/>
    </location>
</feature>
<evidence type="ECO:0008006" key="4">
    <source>
        <dbReference type="Google" id="ProtNLM"/>
    </source>
</evidence>
<dbReference type="Proteomes" id="UP001237737">
    <property type="component" value="Unassembled WGS sequence"/>
</dbReference>
<evidence type="ECO:0000313" key="2">
    <source>
        <dbReference type="EMBL" id="MDQ0010340.1"/>
    </source>
</evidence>
<dbReference type="Gene3D" id="3.55.50.70">
    <property type="match status" value="1"/>
</dbReference>
<evidence type="ECO:0000256" key="1">
    <source>
        <dbReference type="SAM" id="MobiDB-lite"/>
    </source>
</evidence>